<evidence type="ECO:0000313" key="2">
    <source>
        <dbReference type="EMBL" id="SFE97762.1"/>
    </source>
</evidence>
<dbReference type="EMBL" id="FONA01000025">
    <property type="protein sequence ID" value="SFE97762.1"/>
    <property type="molecule type" value="Genomic_DNA"/>
</dbReference>
<dbReference type="OrthoDB" id="9773381at2"/>
<dbReference type="AlphaFoldDB" id="A0A1I2EXB1"/>
<evidence type="ECO:0000256" key="1">
    <source>
        <dbReference type="SAM" id="SignalP"/>
    </source>
</evidence>
<feature type="chain" id="PRO_5010318580" description="DUF4835 domain-containing protein" evidence="1">
    <location>
        <begin position="20"/>
        <end position="299"/>
    </location>
</feature>
<dbReference type="STRING" id="385682.SAMN05444380_12524"/>
<feature type="signal peptide" evidence="1">
    <location>
        <begin position="1"/>
        <end position="19"/>
    </location>
</feature>
<dbReference type="RefSeq" id="WP_010528427.1">
    <property type="nucleotide sequence ID" value="NZ_AFSL01000084.1"/>
</dbReference>
<organism evidence="2 3">
    <name type="scientific">Thermophagus xiamenensis</name>
    <dbReference type="NCBI Taxonomy" id="385682"/>
    <lineage>
        <taxon>Bacteria</taxon>
        <taxon>Pseudomonadati</taxon>
        <taxon>Bacteroidota</taxon>
        <taxon>Bacteroidia</taxon>
        <taxon>Marinilabiliales</taxon>
        <taxon>Marinilabiliaceae</taxon>
        <taxon>Thermophagus</taxon>
    </lineage>
</organism>
<proteinExistence type="predicted"/>
<accession>A0A1I2EXB1</accession>
<keyword evidence="1" id="KW-0732">Signal</keyword>
<dbReference type="InterPro" id="IPR032274">
    <property type="entry name" value="DUF4835"/>
</dbReference>
<name>A0A1I2EXB1_9BACT</name>
<protein>
    <recommendedName>
        <fullName evidence="4">DUF4835 domain-containing protein</fullName>
    </recommendedName>
</protein>
<keyword evidence="3" id="KW-1185">Reference proteome</keyword>
<gene>
    <name evidence="2" type="ORF">SAMN05444380_12524</name>
</gene>
<dbReference type="Proteomes" id="UP000181976">
    <property type="component" value="Unassembled WGS sequence"/>
</dbReference>
<reference evidence="2 3" key="1">
    <citation type="submission" date="2016-10" db="EMBL/GenBank/DDBJ databases">
        <authorList>
            <person name="de Groot N.N."/>
        </authorList>
    </citation>
    <scope>NUCLEOTIDE SEQUENCE [LARGE SCALE GENOMIC DNA]</scope>
    <source>
        <strain evidence="2 3">DSM 19012</strain>
    </source>
</reference>
<dbReference type="eggNOG" id="ENOG502Z7MQ">
    <property type="taxonomic scope" value="Bacteria"/>
</dbReference>
<dbReference type="Pfam" id="PF16119">
    <property type="entry name" value="DUF4835"/>
    <property type="match status" value="1"/>
</dbReference>
<evidence type="ECO:0008006" key="4">
    <source>
        <dbReference type="Google" id="ProtNLM"/>
    </source>
</evidence>
<evidence type="ECO:0000313" key="3">
    <source>
        <dbReference type="Proteomes" id="UP000181976"/>
    </source>
</evidence>
<dbReference type="InParanoid" id="A0A1I2EXB1"/>
<sequence>MRSWFFIVLFLLRFVPASSQELKCAVQVVAPSIQGTNRSVFNSLREAIYEFMNNQQWTNHVFKTSERIECTFHFTINEIEGVNRFKGTLQVQSRRPVFNSAYSSPILNLKDENIDFEYTEFESLVYNENNLKSNLVSVLAYYAYIILGYDYDTYSLEGGTPWFQKAEKIVGMKQNAKESGWKQFESRQNRYWLVYNILDNDHRSLRKFYYEYHRKGLDTMSEDPQKGRSNISDNLKLLRDVYRREPGSYALQLFFDAKHSELINLYSEAYSMEKVEAVEIFSEVNPSKADAYQEILNDK</sequence>